<comment type="caution">
    <text evidence="1">The sequence shown here is derived from an EMBL/GenBank/DDBJ whole genome shotgun (WGS) entry which is preliminary data.</text>
</comment>
<reference evidence="1 2" key="1">
    <citation type="submission" date="2018-04" db="EMBL/GenBank/DDBJ databases">
        <title>Genomic Encyclopedia of Type Strains, Phase IV (KMG-IV): sequencing the most valuable type-strain genomes for metagenomic binning, comparative biology and taxonomic classification.</title>
        <authorList>
            <person name="Goeker M."/>
        </authorList>
    </citation>
    <scope>NUCLEOTIDE SEQUENCE [LARGE SCALE GENOMIC DNA]</scope>
    <source>
        <strain evidence="1 2">DSM 14823</strain>
    </source>
</reference>
<dbReference type="GeneID" id="78294186"/>
<keyword evidence="2" id="KW-1185">Reference proteome</keyword>
<proteinExistence type="predicted"/>
<evidence type="ECO:0008006" key="3">
    <source>
        <dbReference type="Google" id="ProtNLM"/>
    </source>
</evidence>
<gene>
    <name evidence="1" type="ORF">C8D82_10413</name>
</gene>
<accession>A0A2U1B8A4</accession>
<name>A0A2U1B8A4_9BACT</name>
<evidence type="ECO:0000313" key="2">
    <source>
        <dbReference type="Proteomes" id="UP000245959"/>
    </source>
</evidence>
<dbReference type="AlphaFoldDB" id="A0A2U1B8A4"/>
<sequence>MNFDEHTWQESAWRRIRHTLFCEETGLVYDYVTSRDHSRRFAHLPSPEEIALGFPNPCGWSTGMEDCALNGGFLLDLLRFRREEDSDFARLAAEGLIRCAEVHGTPGFVARGISPRDGRSCYGNSSRDQFTLATYGMWRFLSGGGVIPERLRQRGVTFLRSVADYCERIVTPANACNLMRLDGRPAIVSTMWNCAPHEALRLPMIYGIAASVTGEPRYYELMRRYAAAGLRETLTMNPEADWWDMPVIQMQLSLNFFAESGIAPELESGVRRAMHTAAAIACPRLLALLREAEEFDGDWGMLYDNWRQLPMKVTPVTLAPDGGSALFGGKSYLNPVFRDEYARPNALLRGIGNYLATIAHSDDFPFPETLLERTARLLRRIDFSRCAGVGILPLLYGYTAVTYHKFQLQGEEA</sequence>
<dbReference type="OrthoDB" id="252931at2"/>
<evidence type="ECO:0000313" key="1">
    <source>
        <dbReference type="EMBL" id="PVY44871.1"/>
    </source>
</evidence>
<dbReference type="EMBL" id="QEKH01000004">
    <property type="protein sequence ID" value="PVY44871.1"/>
    <property type="molecule type" value="Genomic_DNA"/>
</dbReference>
<dbReference type="RefSeq" id="WP_116882867.1">
    <property type="nucleotide sequence ID" value="NZ_CABMMC010000043.1"/>
</dbReference>
<dbReference type="Proteomes" id="UP000245959">
    <property type="component" value="Unassembled WGS sequence"/>
</dbReference>
<organism evidence="1 2">
    <name type="scientific">Victivallis vadensis</name>
    <dbReference type="NCBI Taxonomy" id="172901"/>
    <lineage>
        <taxon>Bacteria</taxon>
        <taxon>Pseudomonadati</taxon>
        <taxon>Lentisphaerota</taxon>
        <taxon>Lentisphaeria</taxon>
        <taxon>Victivallales</taxon>
        <taxon>Victivallaceae</taxon>
        <taxon>Victivallis</taxon>
    </lineage>
</organism>
<protein>
    <recommendedName>
        <fullName evidence="3">Glycosyl hydrolase family 88</fullName>
    </recommendedName>
</protein>